<sequence>MWKIGVYNVRPVFNFEKQHGDDAVNIIQTDFLLRNIHTNMNKHIYSQHF</sequence>
<gene>
    <name evidence="1" type="primary">ORF216155</name>
</gene>
<proteinExistence type="predicted"/>
<feature type="non-terminal residue" evidence="1">
    <location>
        <position position="49"/>
    </location>
</feature>
<name>A0A0B7BYW8_9EUPU</name>
<accession>A0A0B7BYW8</accession>
<organism evidence="1">
    <name type="scientific">Arion vulgaris</name>
    <dbReference type="NCBI Taxonomy" id="1028688"/>
    <lineage>
        <taxon>Eukaryota</taxon>
        <taxon>Metazoa</taxon>
        <taxon>Spiralia</taxon>
        <taxon>Lophotrochozoa</taxon>
        <taxon>Mollusca</taxon>
        <taxon>Gastropoda</taxon>
        <taxon>Heterobranchia</taxon>
        <taxon>Euthyneura</taxon>
        <taxon>Panpulmonata</taxon>
        <taxon>Eupulmonata</taxon>
        <taxon>Stylommatophora</taxon>
        <taxon>Helicina</taxon>
        <taxon>Arionoidea</taxon>
        <taxon>Arionidae</taxon>
        <taxon>Arion</taxon>
    </lineage>
</organism>
<dbReference type="AlphaFoldDB" id="A0A0B7BYW8"/>
<reference evidence="1" key="1">
    <citation type="submission" date="2014-12" db="EMBL/GenBank/DDBJ databases">
        <title>Insight into the proteome of Arion vulgaris.</title>
        <authorList>
            <person name="Aradska J."/>
            <person name="Bulat T."/>
            <person name="Smidak R."/>
            <person name="Sarate P."/>
            <person name="Gangsoo J."/>
            <person name="Sialana F."/>
            <person name="Bilban M."/>
            <person name="Lubec G."/>
        </authorList>
    </citation>
    <scope>NUCLEOTIDE SEQUENCE</scope>
    <source>
        <tissue evidence="1">Skin</tissue>
    </source>
</reference>
<evidence type="ECO:0000313" key="1">
    <source>
        <dbReference type="EMBL" id="CEK97551.1"/>
    </source>
</evidence>
<protein>
    <submittedName>
        <fullName evidence="1">Uncharacterized protein</fullName>
    </submittedName>
</protein>
<dbReference type="EMBL" id="HACG01050686">
    <property type="protein sequence ID" value="CEK97551.1"/>
    <property type="molecule type" value="Transcribed_RNA"/>
</dbReference>